<proteinExistence type="predicted"/>
<evidence type="ECO:0000313" key="2">
    <source>
        <dbReference type="Proteomes" id="UP000019140"/>
    </source>
</evidence>
<protein>
    <submittedName>
        <fullName evidence="1">Uncharacterized protein</fullName>
    </submittedName>
</protein>
<dbReference type="EMBL" id="AZHX01000303">
    <property type="protein sequence ID" value="ETX08103.1"/>
    <property type="molecule type" value="Genomic_DNA"/>
</dbReference>
<sequence>MTTLLYRQNAFVFKGQSYLISNSVRGHIFNLQYDGYEKTEN</sequence>
<keyword evidence="2" id="KW-1185">Reference proteome</keyword>
<dbReference type="AlphaFoldDB" id="W4MD17"/>
<organism evidence="1 2">
    <name type="scientific">Candidatus Entotheonella gemina</name>
    <dbReference type="NCBI Taxonomy" id="1429439"/>
    <lineage>
        <taxon>Bacteria</taxon>
        <taxon>Pseudomonadati</taxon>
        <taxon>Nitrospinota/Tectimicrobiota group</taxon>
        <taxon>Candidatus Tectimicrobiota</taxon>
        <taxon>Candidatus Entotheonellia</taxon>
        <taxon>Candidatus Entotheonellales</taxon>
        <taxon>Candidatus Entotheonellaceae</taxon>
        <taxon>Candidatus Entotheonella</taxon>
    </lineage>
</organism>
<dbReference type="HOGENOM" id="CLU_3267312_0_0_7"/>
<dbReference type="Proteomes" id="UP000019140">
    <property type="component" value="Unassembled WGS sequence"/>
</dbReference>
<evidence type="ECO:0000313" key="1">
    <source>
        <dbReference type="EMBL" id="ETX08103.1"/>
    </source>
</evidence>
<reference evidence="1 2" key="1">
    <citation type="journal article" date="2014" name="Nature">
        <title>An environmental bacterial taxon with a large and distinct metabolic repertoire.</title>
        <authorList>
            <person name="Wilson M.C."/>
            <person name="Mori T."/>
            <person name="Ruckert C."/>
            <person name="Uria A.R."/>
            <person name="Helf M.J."/>
            <person name="Takada K."/>
            <person name="Gernert C."/>
            <person name="Steffens U.A."/>
            <person name="Heycke N."/>
            <person name="Schmitt S."/>
            <person name="Rinke C."/>
            <person name="Helfrich E.J."/>
            <person name="Brachmann A.O."/>
            <person name="Gurgui C."/>
            <person name="Wakimoto T."/>
            <person name="Kracht M."/>
            <person name="Crusemann M."/>
            <person name="Hentschel U."/>
            <person name="Abe I."/>
            <person name="Matsunaga S."/>
            <person name="Kalinowski J."/>
            <person name="Takeyama H."/>
            <person name="Piel J."/>
        </authorList>
    </citation>
    <scope>NUCLEOTIDE SEQUENCE [LARGE SCALE GENOMIC DNA]</scope>
    <source>
        <strain evidence="2">TSY2</strain>
    </source>
</reference>
<name>W4MD17_9BACT</name>
<gene>
    <name evidence="1" type="ORF">ETSY2_07345</name>
</gene>
<accession>W4MD17</accession>
<comment type="caution">
    <text evidence="1">The sequence shown here is derived from an EMBL/GenBank/DDBJ whole genome shotgun (WGS) entry which is preliminary data.</text>
</comment>